<sequence length="463" mass="53385">MKSSPKVLVIIVTWNKKDHVLALLDSLGNLDYPRELLDIVVVDNASHDGTVEALQDRRDLHLIRNPENLGGSGGFNTGLAWAFSQPPGSYDYLWLLDNDVQVHKHALSALVELLENQDEIAVAGSTMMQLDYPWRINEMGADVDRTYGTLILHRHMHDLPAWKDIPIETLRGSDLDLVDHLSDCPPWTTVDYVAAASLLVREPVARRAGLWDDFFIHYDDVEWCLRIANAGHKIAVATNSIIWHLSALAKVPTWVLYYDNRNVLYLLEKHGVPGAITKTKHRIRLKSFYYAVIGKLDLADLHIQALRDYRQRIKGKRDIRLNECYYPIGELEDLLLRADFKKILIPWNLQLNALDLPACISRIQRQRPDLEITILTPDHAPHSPWAGRFTNHKKLFRFRPIRWIGYLNPRKKYDLILQSDYEIHPAWSWFAKRVLFVNNEHCSLRESPSPSQLARHLLSLARN</sequence>
<accession>A0AAU9C802</accession>
<dbReference type="PANTHER" id="PTHR43179:SF12">
    <property type="entry name" value="GALACTOFURANOSYLTRANSFERASE GLFT2"/>
    <property type="match status" value="1"/>
</dbReference>
<evidence type="ECO:0000256" key="1">
    <source>
        <dbReference type="ARBA" id="ARBA00006739"/>
    </source>
</evidence>
<keyword evidence="3" id="KW-0808">Transferase</keyword>
<evidence type="ECO:0000259" key="4">
    <source>
        <dbReference type="Pfam" id="PF00535"/>
    </source>
</evidence>
<dbReference type="KEGG" id="meiy:MIN45_P0338"/>
<dbReference type="EMBL" id="AP024718">
    <property type="protein sequence ID" value="BCX87971.1"/>
    <property type="molecule type" value="Genomic_DNA"/>
</dbReference>
<dbReference type="GO" id="GO:0016757">
    <property type="term" value="F:glycosyltransferase activity"/>
    <property type="evidence" value="ECO:0007669"/>
    <property type="project" value="UniProtKB-KW"/>
</dbReference>
<comment type="similarity">
    <text evidence="1">Belongs to the glycosyltransferase 2 family.</text>
</comment>
<gene>
    <name evidence="5" type="ORF">MIN45_P0338</name>
</gene>
<keyword evidence="6" id="KW-1185">Reference proteome</keyword>
<dbReference type="Pfam" id="PF00535">
    <property type="entry name" value="Glycos_transf_2"/>
    <property type="match status" value="1"/>
</dbReference>
<proteinExistence type="inferred from homology"/>
<feature type="domain" description="Glycosyltransferase 2-like" evidence="4">
    <location>
        <begin position="9"/>
        <end position="129"/>
    </location>
</feature>
<dbReference type="CDD" id="cd04186">
    <property type="entry name" value="GT_2_like_c"/>
    <property type="match status" value="1"/>
</dbReference>
<reference evidence="6" key="1">
    <citation type="journal article" date="2024" name="Int. J. Syst. Evol. Microbiol.">
        <title>Methylomarinovum tepidoasis sp. nov., a moderately thermophilic methanotroph of the family Methylothermaceae isolated from a deep-sea hydrothermal field.</title>
        <authorList>
            <person name="Hirayama H."/>
            <person name="Takaki Y."/>
            <person name="Abe M."/>
            <person name="Miyazaki M."/>
            <person name="Uematsu K."/>
            <person name="Matsui Y."/>
            <person name="Takai K."/>
        </authorList>
    </citation>
    <scope>NUCLEOTIDE SEQUENCE [LARGE SCALE GENOMIC DNA]</scope>
    <source>
        <strain evidence="6">IN45</strain>
    </source>
</reference>
<dbReference type="InterPro" id="IPR001173">
    <property type="entry name" value="Glyco_trans_2-like"/>
</dbReference>
<evidence type="ECO:0000313" key="6">
    <source>
        <dbReference type="Proteomes" id="UP001321450"/>
    </source>
</evidence>
<evidence type="ECO:0000256" key="3">
    <source>
        <dbReference type="ARBA" id="ARBA00022679"/>
    </source>
</evidence>
<keyword evidence="2" id="KW-0328">Glycosyltransferase</keyword>
<evidence type="ECO:0000313" key="5">
    <source>
        <dbReference type="EMBL" id="BCX87971.1"/>
    </source>
</evidence>
<dbReference type="InterPro" id="IPR029044">
    <property type="entry name" value="Nucleotide-diphossugar_trans"/>
</dbReference>
<dbReference type="SUPFAM" id="SSF53448">
    <property type="entry name" value="Nucleotide-diphospho-sugar transferases"/>
    <property type="match status" value="1"/>
</dbReference>
<evidence type="ECO:0000256" key="2">
    <source>
        <dbReference type="ARBA" id="ARBA00022676"/>
    </source>
</evidence>
<protein>
    <recommendedName>
        <fullName evidence="4">Glycosyltransferase 2-like domain-containing protein</fullName>
    </recommendedName>
</protein>
<dbReference type="PANTHER" id="PTHR43179">
    <property type="entry name" value="RHAMNOSYLTRANSFERASE WBBL"/>
    <property type="match status" value="1"/>
</dbReference>
<organism evidence="5 6">
    <name type="scientific">Methylomarinovum tepidoasis</name>
    <dbReference type="NCBI Taxonomy" id="2840183"/>
    <lineage>
        <taxon>Bacteria</taxon>
        <taxon>Pseudomonadati</taxon>
        <taxon>Pseudomonadota</taxon>
        <taxon>Gammaproteobacteria</taxon>
        <taxon>Methylococcales</taxon>
        <taxon>Methylothermaceae</taxon>
        <taxon>Methylomarinovum</taxon>
    </lineage>
</organism>
<dbReference type="Proteomes" id="UP001321450">
    <property type="component" value="Chromosome"/>
</dbReference>
<name>A0AAU9C802_9GAMM</name>
<dbReference type="RefSeq" id="WP_286292995.1">
    <property type="nucleotide sequence ID" value="NZ_AP024718.1"/>
</dbReference>
<dbReference type="Gene3D" id="3.90.550.60">
    <property type="match status" value="1"/>
</dbReference>
<dbReference type="AlphaFoldDB" id="A0AAU9C802"/>